<dbReference type="InterPro" id="IPR012677">
    <property type="entry name" value="Nucleotide-bd_a/b_plait_sf"/>
</dbReference>
<proteinExistence type="predicted"/>
<dbReference type="GO" id="GO:0003723">
    <property type="term" value="F:RNA binding"/>
    <property type="evidence" value="ECO:0007669"/>
    <property type="project" value="UniProtKB-UniRule"/>
</dbReference>
<dbReference type="PANTHER" id="PTHR47031">
    <property type="entry name" value="SAP DNA-BINDING DOMAIN-CONTAINING PROTEIN"/>
    <property type="match status" value="1"/>
</dbReference>
<keyword evidence="1" id="KW-0694">RNA-binding</keyword>
<dbReference type="InterPro" id="IPR035979">
    <property type="entry name" value="RBD_domain_sf"/>
</dbReference>
<dbReference type="PROSITE" id="PS50800">
    <property type="entry name" value="SAP"/>
    <property type="match status" value="1"/>
</dbReference>
<feature type="region of interest" description="Disordered" evidence="2">
    <location>
        <begin position="187"/>
        <end position="242"/>
    </location>
</feature>
<evidence type="ECO:0000256" key="1">
    <source>
        <dbReference type="PROSITE-ProRule" id="PRU00176"/>
    </source>
</evidence>
<dbReference type="InterPro" id="IPR036361">
    <property type="entry name" value="SAP_dom_sf"/>
</dbReference>
<evidence type="ECO:0000256" key="2">
    <source>
        <dbReference type="SAM" id="MobiDB-lite"/>
    </source>
</evidence>
<comment type="caution">
    <text evidence="5">The sequence shown here is derived from an EMBL/GenBank/DDBJ whole genome shotgun (WGS) entry which is preliminary data.</text>
</comment>
<dbReference type="InterPro" id="IPR000504">
    <property type="entry name" value="RRM_dom"/>
</dbReference>
<dbReference type="InterPro" id="IPR003034">
    <property type="entry name" value="SAP_dom"/>
</dbReference>
<evidence type="ECO:0000313" key="6">
    <source>
        <dbReference type="Proteomes" id="UP001150569"/>
    </source>
</evidence>
<feature type="compositionally biased region" description="Polar residues" evidence="2">
    <location>
        <begin position="218"/>
        <end position="227"/>
    </location>
</feature>
<reference evidence="5" key="1">
    <citation type="submission" date="2022-07" db="EMBL/GenBank/DDBJ databases">
        <title>Phylogenomic reconstructions and comparative analyses of Kickxellomycotina fungi.</title>
        <authorList>
            <person name="Reynolds N.K."/>
            <person name="Stajich J.E."/>
            <person name="Barry K."/>
            <person name="Grigoriev I.V."/>
            <person name="Crous P."/>
            <person name="Smith M.E."/>
        </authorList>
    </citation>
    <scope>NUCLEOTIDE SEQUENCE</scope>
    <source>
        <strain evidence="5">RSA 861</strain>
    </source>
</reference>
<dbReference type="SUPFAM" id="SSF68906">
    <property type="entry name" value="SAP domain"/>
    <property type="match status" value="1"/>
</dbReference>
<dbReference type="Gene3D" id="1.10.720.30">
    <property type="entry name" value="SAP domain"/>
    <property type="match status" value="1"/>
</dbReference>
<dbReference type="Proteomes" id="UP001150569">
    <property type="component" value="Unassembled WGS sequence"/>
</dbReference>
<dbReference type="Gene3D" id="3.30.70.330">
    <property type="match status" value="1"/>
</dbReference>
<evidence type="ECO:0000259" key="3">
    <source>
        <dbReference type="PROSITE" id="PS50102"/>
    </source>
</evidence>
<feature type="compositionally biased region" description="Polar residues" evidence="2">
    <location>
        <begin position="394"/>
        <end position="406"/>
    </location>
</feature>
<feature type="region of interest" description="Disordered" evidence="2">
    <location>
        <begin position="394"/>
        <end position="437"/>
    </location>
</feature>
<accession>A0A9W8AM90</accession>
<name>A0A9W8AM90_9FUNG</name>
<dbReference type="EMBL" id="JANBPT010000019">
    <property type="protein sequence ID" value="KAJ1929972.1"/>
    <property type="molecule type" value="Genomic_DNA"/>
</dbReference>
<feature type="domain" description="RRM" evidence="3">
    <location>
        <begin position="250"/>
        <end position="325"/>
    </location>
</feature>
<feature type="domain" description="SAP" evidence="4">
    <location>
        <begin position="18"/>
        <end position="52"/>
    </location>
</feature>
<gene>
    <name evidence="5" type="ORF">IWQ60_000701</name>
</gene>
<organism evidence="5 6">
    <name type="scientific">Tieghemiomyces parasiticus</name>
    <dbReference type="NCBI Taxonomy" id="78921"/>
    <lineage>
        <taxon>Eukaryota</taxon>
        <taxon>Fungi</taxon>
        <taxon>Fungi incertae sedis</taxon>
        <taxon>Zoopagomycota</taxon>
        <taxon>Kickxellomycotina</taxon>
        <taxon>Dimargaritomycetes</taxon>
        <taxon>Dimargaritales</taxon>
        <taxon>Dimargaritaceae</taxon>
        <taxon>Tieghemiomyces</taxon>
    </lineage>
</organism>
<dbReference type="PANTHER" id="PTHR47031:SF3">
    <property type="entry name" value="SAP DOMAIN-CONTAINING PROTEIN"/>
    <property type="match status" value="1"/>
</dbReference>
<dbReference type="SUPFAM" id="SSF54928">
    <property type="entry name" value="RNA-binding domain, RBD"/>
    <property type="match status" value="1"/>
</dbReference>
<evidence type="ECO:0008006" key="7">
    <source>
        <dbReference type="Google" id="ProtNLM"/>
    </source>
</evidence>
<dbReference type="OrthoDB" id="445357at2759"/>
<protein>
    <recommendedName>
        <fullName evidence="7">SAP domain-containing protein</fullName>
    </recommendedName>
</protein>
<evidence type="ECO:0000259" key="4">
    <source>
        <dbReference type="PROSITE" id="PS50800"/>
    </source>
</evidence>
<feature type="region of interest" description="Disordered" evidence="2">
    <location>
        <begin position="455"/>
        <end position="478"/>
    </location>
</feature>
<keyword evidence="6" id="KW-1185">Reference proteome</keyword>
<dbReference type="AlphaFoldDB" id="A0A9W8AM90"/>
<dbReference type="SMART" id="SM00513">
    <property type="entry name" value="SAP"/>
    <property type="match status" value="1"/>
</dbReference>
<feature type="region of interest" description="Disordered" evidence="2">
    <location>
        <begin position="1"/>
        <end position="23"/>
    </location>
</feature>
<dbReference type="CDD" id="cd12432">
    <property type="entry name" value="RRM_ACINU"/>
    <property type="match status" value="1"/>
</dbReference>
<dbReference type="InterPro" id="IPR034257">
    <property type="entry name" value="Acinus_RRM"/>
</dbReference>
<evidence type="ECO:0000313" key="5">
    <source>
        <dbReference type="EMBL" id="KAJ1929972.1"/>
    </source>
</evidence>
<dbReference type="Pfam" id="PF00076">
    <property type="entry name" value="RRM_1"/>
    <property type="match status" value="1"/>
</dbReference>
<dbReference type="Pfam" id="PF02037">
    <property type="entry name" value="SAP"/>
    <property type="match status" value="1"/>
</dbReference>
<dbReference type="PROSITE" id="PS50102">
    <property type="entry name" value="RRM"/>
    <property type="match status" value="1"/>
</dbReference>
<sequence>MSITMAKSKASSEEPPTPSALRVVDLREELSKRNLPTSGLKAELVKRLEAALVDDAPAADGSTDETDQPSGSVQETHRDPVDMPVAPEDNLVTDQPETVPEPAVSTEGELLPSELIVDKQANTTESVTPLPSEPVVDEQATMIESMTTLSSEPRVQEQVTDPEAMIPVPSEAAVPAQVAEAAVVTPQTTVDQTDAMDEDTLPAPSTDDTFNAAPKSTPPQSNASTPSVPAAPLPEDPTSRAPASAYGPTAFLCVRNLLRPFTLRQFNELFRPYGLVGDAWLNGIKTHAYVQLESPEAARRARAELYGEAFPPGTGRTITLDYLSESRMKRLIASEEVFTKQGAKAWIEEAPADSPAGWYGLVVASTKPTRPRAAAAAAAALSSDKAEVRTTTIRGSAPTAANGSEPSSPPPGLKRSRAASNADRAIEEDRGPSLDELFKKTKTLPALYYKRNVKKHYYPARLNGRRSNKGRGRPVGRR</sequence>
<feature type="region of interest" description="Disordered" evidence="2">
    <location>
        <begin position="55"/>
        <end position="110"/>
    </location>
</feature>
<feature type="compositionally biased region" description="Basic and acidic residues" evidence="2">
    <location>
        <begin position="424"/>
        <end position="437"/>
    </location>
</feature>